<keyword evidence="16" id="KW-1185">Reference proteome</keyword>
<keyword evidence="14" id="KW-0573">Peptidoglycan synthesis</keyword>
<comment type="similarity">
    <text evidence="2 14">Belongs to the UppP family.</text>
</comment>
<dbReference type="HAMAP" id="MF_01006">
    <property type="entry name" value="Undec_diphosphatase"/>
    <property type="match status" value="1"/>
</dbReference>
<keyword evidence="14" id="KW-0133">Cell shape</keyword>
<evidence type="ECO:0000256" key="1">
    <source>
        <dbReference type="ARBA" id="ARBA00004651"/>
    </source>
</evidence>
<keyword evidence="14" id="KW-0961">Cell wall biogenesis/degradation</keyword>
<evidence type="ECO:0000313" key="15">
    <source>
        <dbReference type="EMBL" id="QIE55537.1"/>
    </source>
</evidence>
<keyword evidence="8 14" id="KW-1133">Transmembrane helix</keyword>
<organism evidence="15 16">
    <name type="scientific">Pikeienuella piscinae</name>
    <dbReference type="NCBI Taxonomy" id="2748098"/>
    <lineage>
        <taxon>Bacteria</taxon>
        <taxon>Pseudomonadati</taxon>
        <taxon>Pseudomonadota</taxon>
        <taxon>Alphaproteobacteria</taxon>
        <taxon>Rhodobacterales</taxon>
        <taxon>Paracoccaceae</taxon>
        <taxon>Pikeienuella</taxon>
    </lineage>
</organism>
<gene>
    <name evidence="14" type="primary">uppP</name>
    <name evidence="15" type="ORF">G5B40_08750</name>
</gene>
<proteinExistence type="inferred from homology"/>
<evidence type="ECO:0000256" key="7">
    <source>
        <dbReference type="ARBA" id="ARBA00022801"/>
    </source>
</evidence>
<evidence type="ECO:0000256" key="9">
    <source>
        <dbReference type="ARBA" id="ARBA00023136"/>
    </source>
</evidence>
<feature type="transmembrane region" description="Helical" evidence="14">
    <location>
        <begin position="112"/>
        <end position="131"/>
    </location>
</feature>
<evidence type="ECO:0000256" key="4">
    <source>
        <dbReference type="ARBA" id="ARBA00021581"/>
    </source>
</evidence>
<evidence type="ECO:0000256" key="8">
    <source>
        <dbReference type="ARBA" id="ARBA00022989"/>
    </source>
</evidence>
<dbReference type="InterPro" id="IPR003824">
    <property type="entry name" value="UppP"/>
</dbReference>
<dbReference type="GO" id="GO:0071555">
    <property type="term" value="P:cell wall organization"/>
    <property type="evidence" value="ECO:0007669"/>
    <property type="project" value="UniProtKB-KW"/>
</dbReference>
<keyword evidence="7 14" id="KW-0378">Hydrolase</keyword>
<dbReference type="RefSeq" id="WP_165097595.1">
    <property type="nucleotide sequence ID" value="NZ_CP049056.1"/>
</dbReference>
<comment type="subcellular location">
    <subcellularLocation>
        <location evidence="1 14">Cell membrane</location>
        <topology evidence="1 14">Multi-pass membrane protein</topology>
    </subcellularLocation>
</comment>
<dbReference type="EMBL" id="CP049056">
    <property type="protein sequence ID" value="QIE55537.1"/>
    <property type="molecule type" value="Genomic_DNA"/>
</dbReference>
<feature type="transmembrane region" description="Helical" evidence="14">
    <location>
        <begin position="221"/>
        <end position="238"/>
    </location>
</feature>
<evidence type="ECO:0000256" key="13">
    <source>
        <dbReference type="ARBA" id="ARBA00047594"/>
    </source>
</evidence>
<sequence>MPLLHLVILALIQGITEFLPISSSGHLALYPLLSGAPDQGLALDVAVHVGTLAAVMLYFRGDVAAAVRGGLGLLRGNVNSQEARLALHLVIATIPAVVAGGALSLFDLTGALRSLQVIAWATILGGVLLWLGDRFGREKKQAGEWRLSDALAMGVAQTFALIPGMSRSGVTITAARALGYIRVDAARLSMLMSIPVIVAAGMLIGIEIAEAGDSALTGDSLIAMLLSFFAALAAIAVFMRMLERWSMTVFVVYRILLGVALLLIANW</sequence>
<evidence type="ECO:0000256" key="14">
    <source>
        <dbReference type="HAMAP-Rule" id="MF_01006"/>
    </source>
</evidence>
<comment type="miscellaneous">
    <text evidence="14">Bacitracin is thought to be involved in the inhibition of peptidoglycan synthesis by sequestering undecaprenyl diphosphate, thereby reducing the pool of lipid carrier available.</text>
</comment>
<dbReference type="GO" id="GO:0050380">
    <property type="term" value="F:undecaprenyl-diphosphatase activity"/>
    <property type="evidence" value="ECO:0007669"/>
    <property type="project" value="UniProtKB-UniRule"/>
</dbReference>
<feature type="transmembrane region" description="Helical" evidence="14">
    <location>
        <begin position="85"/>
        <end position="106"/>
    </location>
</feature>
<dbReference type="Proteomes" id="UP000503336">
    <property type="component" value="Chromosome"/>
</dbReference>
<keyword evidence="9 14" id="KW-0472">Membrane</keyword>
<keyword evidence="10 14" id="KW-0046">Antibiotic resistance</keyword>
<evidence type="ECO:0000313" key="16">
    <source>
        <dbReference type="Proteomes" id="UP000503336"/>
    </source>
</evidence>
<dbReference type="GO" id="GO:0008360">
    <property type="term" value="P:regulation of cell shape"/>
    <property type="evidence" value="ECO:0007669"/>
    <property type="project" value="UniProtKB-KW"/>
</dbReference>
<dbReference type="GO" id="GO:0009252">
    <property type="term" value="P:peptidoglycan biosynthetic process"/>
    <property type="evidence" value="ECO:0007669"/>
    <property type="project" value="UniProtKB-KW"/>
</dbReference>
<evidence type="ECO:0000256" key="12">
    <source>
        <dbReference type="ARBA" id="ARBA00032932"/>
    </source>
</evidence>
<keyword evidence="5 14" id="KW-1003">Cell membrane</keyword>
<evidence type="ECO:0000256" key="5">
    <source>
        <dbReference type="ARBA" id="ARBA00022475"/>
    </source>
</evidence>
<dbReference type="GO" id="GO:0005886">
    <property type="term" value="C:plasma membrane"/>
    <property type="evidence" value="ECO:0007669"/>
    <property type="project" value="UniProtKB-SubCell"/>
</dbReference>
<dbReference type="PANTHER" id="PTHR30622">
    <property type="entry name" value="UNDECAPRENYL-DIPHOSPHATASE"/>
    <property type="match status" value="1"/>
</dbReference>
<name>A0A7L5BYE1_9RHOB</name>
<dbReference type="PANTHER" id="PTHR30622:SF4">
    <property type="entry name" value="UNDECAPRENYL-DIPHOSPHATASE"/>
    <property type="match status" value="1"/>
</dbReference>
<dbReference type="Pfam" id="PF02673">
    <property type="entry name" value="BacA"/>
    <property type="match status" value="1"/>
</dbReference>
<evidence type="ECO:0000256" key="3">
    <source>
        <dbReference type="ARBA" id="ARBA00012374"/>
    </source>
</evidence>
<comment type="function">
    <text evidence="14">Catalyzes the dephosphorylation of undecaprenyl diphosphate (UPP). Confers resistance to bacitracin.</text>
</comment>
<dbReference type="KEGG" id="hdh:G5B40_08750"/>
<keyword evidence="6 14" id="KW-0812">Transmembrane</keyword>
<comment type="catalytic activity">
    <reaction evidence="13 14">
        <text>di-trans,octa-cis-undecaprenyl diphosphate + H2O = di-trans,octa-cis-undecaprenyl phosphate + phosphate + H(+)</text>
        <dbReference type="Rhea" id="RHEA:28094"/>
        <dbReference type="ChEBI" id="CHEBI:15377"/>
        <dbReference type="ChEBI" id="CHEBI:15378"/>
        <dbReference type="ChEBI" id="CHEBI:43474"/>
        <dbReference type="ChEBI" id="CHEBI:58405"/>
        <dbReference type="ChEBI" id="CHEBI:60392"/>
        <dbReference type="EC" id="3.6.1.27"/>
    </reaction>
</comment>
<dbReference type="EC" id="3.6.1.27" evidence="3 14"/>
<dbReference type="GO" id="GO:0046677">
    <property type="term" value="P:response to antibiotic"/>
    <property type="evidence" value="ECO:0007669"/>
    <property type="project" value="UniProtKB-UniRule"/>
</dbReference>
<feature type="transmembrane region" description="Helical" evidence="14">
    <location>
        <begin position="188"/>
        <end position="209"/>
    </location>
</feature>
<dbReference type="AlphaFoldDB" id="A0A7L5BYE1"/>
<accession>A0A7L5BYE1</accession>
<evidence type="ECO:0000256" key="11">
    <source>
        <dbReference type="ARBA" id="ARBA00032707"/>
    </source>
</evidence>
<dbReference type="NCBIfam" id="NF001393">
    <property type="entry name" value="PRK00281.2-4"/>
    <property type="match status" value="1"/>
</dbReference>
<evidence type="ECO:0000256" key="6">
    <source>
        <dbReference type="ARBA" id="ARBA00022692"/>
    </source>
</evidence>
<evidence type="ECO:0000256" key="10">
    <source>
        <dbReference type="ARBA" id="ARBA00023251"/>
    </source>
</evidence>
<protein>
    <recommendedName>
        <fullName evidence="4 14">Undecaprenyl-diphosphatase</fullName>
        <ecNumber evidence="3 14">3.6.1.27</ecNumber>
    </recommendedName>
    <alternativeName>
        <fullName evidence="12 14">Bacitracin resistance protein</fullName>
    </alternativeName>
    <alternativeName>
        <fullName evidence="11 14">Undecaprenyl pyrophosphate phosphatase</fullName>
    </alternativeName>
</protein>
<reference evidence="15 16" key="1">
    <citation type="submission" date="2020-02" db="EMBL/GenBank/DDBJ databases">
        <title>complete genome sequence of Rhodobacteraceae bacterium.</title>
        <authorList>
            <person name="Park J."/>
            <person name="Kim Y.-S."/>
            <person name="Kim K.-H."/>
        </authorList>
    </citation>
    <scope>NUCLEOTIDE SEQUENCE [LARGE SCALE GENOMIC DNA]</scope>
    <source>
        <strain evidence="15 16">RR4-56</strain>
    </source>
</reference>
<feature type="transmembrane region" description="Helical" evidence="14">
    <location>
        <begin position="245"/>
        <end position="265"/>
    </location>
</feature>
<evidence type="ECO:0000256" key="2">
    <source>
        <dbReference type="ARBA" id="ARBA00010621"/>
    </source>
</evidence>